<evidence type="ECO:0000256" key="2">
    <source>
        <dbReference type="SAM" id="Phobius"/>
    </source>
</evidence>
<keyword evidence="2 3" id="KW-0812">Transmembrane</keyword>
<evidence type="ECO:0000313" key="5">
    <source>
        <dbReference type="EnsemblPlants" id="KEH17202"/>
    </source>
</evidence>
<reference evidence="7" key="4">
    <citation type="journal article" date="2018" name="Nat. Plants">
        <title>Whole-genome landscape of Medicago truncatula symbiotic genes.</title>
        <authorList>
            <person name="Pecrix Y."/>
            <person name="Staton S.E."/>
            <person name="Sallet E."/>
            <person name="Lelandais-Briere C."/>
            <person name="Moreau S."/>
            <person name="Carrere S."/>
            <person name="Blein T."/>
            <person name="Jardinaud M.F."/>
            <person name="Latrasse D."/>
            <person name="Zouine M."/>
            <person name="Zahm M."/>
            <person name="Kreplak J."/>
            <person name="Mayjonade B."/>
            <person name="Satge C."/>
            <person name="Perez M."/>
            <person name="Cauet S."/>
            <person name="Marande W."/>
            <person name="Chantry-Darmon C."/>
            <person name="Lopez-Roques C."/>
            <person name="Bouchez O."/>
            <person name="Berard A."/>
            <person name="Debelle F."/>
            <person name="Munos S."/>
            <person name="Bendahmane A."/>
            <person name="Berges H."/>
            <person name="Niebel A."/>
            <person name="Buitink J."/>
            <person name="Frugier F."/>
            <person name="Benhamed M."/>
            <person name="Crespi M."/>
            <person name="Gouzy J."/>
            <person name="Gamas P."/>
        </authorList>
    </citation>
    <scope>NUCLEOTIDE SEQUENCE [LARGE SCALE GENOMIC DNA]</scope>
    <source>
        <strain evidence="7">cv. Jemalong A17</strain>
    </source>
</reference>
<dbReference type="HOGENOM" id="CLU_098109_0_0_1"/>
<keyword evidence="2" id="KW-1133">Transmembrane helix</keyword>
<sequence>MGSAISKGVDDLGNSVGSAFTAPFKSVFGGSCEEICSGPLDVMCFIEHFCISSLVKLLMILVVCYICLLFMYSLFRLGICQCIGRSLCKMGCVTCELCCYTLQSITCNLWHKLTNTKRVYRGRRRRFQHDIELGYTSPSTDHESNNSRDYRSHRFGRNRKSLRLRERSRRNGHSVRLSRMKGKSWRVKSSRKIQLSKVRNRSGKPAIIRRRRLKR</sequence>
<reference evidence="3 6" key="2">
    <citation type="journal article" date="2014" name="BMC Genomics">
        <title>An improved genome release (version Mt4.0) for the model legume Medicago truncatula.</title>
        <authorList>
            <person name="Tang H."/>
            <person name="Krishnakumar V."/>
            <person name="Bidwell S."/>
            <person name="Rosen B."/>
            <person name="Chan A."/>
            <person name="Zhou S."/>
            <person name="Gentzbittel L."/>
            <person name="Childs K.L."/>
            <person name="Yandell M."/>
            <person name="Gundlach H."/>
            <person name="Mayer K.F."/>
            <person name="Schwartz D.C."/>
            <person name="Town C.D."/>
        </authorList>
    </citation>
    <scope>GENOME REANNOTATION</scope>
    <source>
        <strain evidence="3">A17</strain>
        <strain evidence="5 6">cv. Jemalong A17</strain>
    </source>
</reference>
<proteinExistence type="predicted"/>
<evidence type="ECO:0000313" key="7">
    <source>
        <dbReference type="Proteomes" id="UP000265566"/>
    </source>
</evidence>
<feature type="region of interest" description="Disordered" evidence="1">
    <location>
        <begin position="161"/>
        <end position="184"/>
    </location>
</feature>
<dbReference type="STRING" id="3880.A0A072TIG8"/>
<evidence type="ECO:0000313" key="3">
    <source>
        <dbReference type="EMBL" id="KEH17202.1"/>
    </source>
</evidence>
<dbReference type="EMBL" id="KL402757">
    <property type="protein sequence ID" value="KEH17202.1"/>
    <property type="molecule type" value="Genomic_DNA"/>
</dbReference>
<dbReference type="Proteomes" id="UP000002051">
    <property type="component" value="Unassembled WGS sequence"/>
</dbReference>
<evidence type="ECO:0000313" key="6">
    <source>
        <dbReference type="Proteomes" id="UP000002051"/>
    </source>
</evidence>
<reference evidence="3 6" key="1">
    <citation type="journal article" date="2011" name="Nature">
        <title>The Medicago genome provides insight into the evolution of rhizobial symbioses.</title>
        <authorList>
            <person name="Young N.D."/>
            <person name="Debelle F."/>
            <person name="Oldroyd G.E."/>
            <person name="Geurts R."/>
            <person name="Cannon S.B."/>
            <person name="Udvardi M.K."/>
            <person name="Benedito V.A."/>
            <person name="Mayer K.F."/>
            <person name="Gouzy J."/>
            <person name="Schoof H."/>
            <person name="Van de Peer Y."/>
            <person name="Proost S."/>
            <person name="Cook D.R."/>
            <person name="Meyers B.C."/>
            <person name="Spannagl M."/>
            <person name="Cheung F."/>
            <person name="De Mita S."/>
            <person name="Krishnakumar V."/>
            <person name="Gundlach H."/>
            <person name="Zhou S."/>
            <person name="Mudge J."/>
            <person name="Bharti A.K."/>
            <person name="Murray J.D."/>
            <person name="Naoumkina M.A."/>
            <person name="Rosen B."/>
            <person name="Silverstein K.A."/>
            <person name="Tang H."/>
            <person name="Rombauts S."/>
            <person name="Zhao P.X."/>
            <person name="Zhou P."/>
            <person name="Barbe V."/>
            <person name="Bardou P."/>
            <person name="Bechner M."/>
            <person name="Bellec A."/>
            <person name="Berger A."/>
            <person name="Berges H."/>
            <person name="Bidwell S."/>
            <person name="Bisseling T."/>
            <person name="Choisne N."/>
            <person name="Couloux A."/>
            <person name="Denny R."/>
            <person name="Deshpande S."/>
            <person name="Dai X."/>
            <person name="Doyle J.J."/>
            <person name="Dudez A.M."/>
            <person name="Farmer A.D."/>
            <person name="Fouteau S."/>
            <person name="Franken C."/>
            <person name="Gibelin C."/>
            <person name="Gish J."/>
            <person name="Goldstein S."/>
            <person name="Gonzalez A.J."/>
            <person name="Green P.J."/>
            <person name="Hallab A."/>
            <person name="Hartog M."/>
            <person name="Hua A."/>
            <person name="Humphray S.J."/>
            <person name="Jeong D.H."/>
            <person name="Jing Y."/>
            <person name="Jocker A."/>
            <person name="Kenton S.M."/>
            <person name="Kim D.J."/>
            <person name="Klee K."/>
            <person name="Lai H."/>
            <person name="Lang C."/>
            <person name="Lin S."/>
            <person name="Macmil S.L."/>
            <person name="Magdelenat G."/>
            <person name="Matthews L."/>
            <person name="McCorrison J."/>
            <person name="Monaghan E.L."/>
            <person name="Mun J.H."/>
            <person name="Najar F.Z."/>
            <person name="Nicholson C."/>
            <person name="Noirot C."/>
            <person name="O'Bleness M."/>
            <person name="Paule C.R."/>
            <person name="Poulain J."/>
            <person name="Prion F."/>
            <person name="Qin B."/>
            <person name="Qu C."/>
            <person name="Retzel E.F."/>
            <person name="Riddle C."/>
            <person name="Sallet E."/>
            <person name="Samain S."/>
            <person name="Samson N."/>
            <person name="Sanders I."/>
            <person name="Saurat O."/>
            <person name="Scarpelli C."/>
            <person name="Schiex T."/>
            <person name="Segurens B."/>
            <person name="Severin A.J."/>
            <person name="Sherrier D.J."/>
            <person name="Shi R."/>
            <person name="Sims S."/>
            <person name="Singer S.R."/>
            <person name="Sinharoy S."/>
            <person name="Sterck L."/>
            <person name="Viollet A."/>
            <person name="Wang B.B."/>
            <person name="Wang K."/>
            <person name="Wang M."/>
            <person name="Wang X."/>
            <person name="Warfsmann J."/>
            <person name="Weissenbach J."/>
            <person name="White D.D."/>
            <person name="White J.D."/>
            <person name="Wiley G.B."/>
            <person name="Wincker P."/>
            <person name="Xing Y."/>
            <person name="Yang L."/>
            <person name="Yao Z."/>
            <person name="Ying F."/>
            <person name="Zhai J."/>
            <person name="Zhou L."/>
            <person name="Zuber A."/>
            <person name="Denarie J."/>
            <person name="Dixon R.A."/>
            <person name="May G.D."/>
            <person name="Schwartz D.C."/>
            <person name="Rogers J."/>
            <person name="Quetier F."/>
            <person name="Town C.D."/>
            <person name="Roe B.A."/>
        </authorList>
    </citation>
    <scope>NUCLEOTIDE SEQUENCE [LARGE SCALE GENOMIC DNA]</scope>
    <source>
        <strain evidence="3">A17</strain>
        <strain evidence="5 6">cv. Jemalong A17</strain>
    </source>
</reference>
<organism evidence="3 6">
    <name type="scientific">Medicago truncatula</name>
    <name type="common">Barrel medic</name>
    <name type="synonym">Medicago tribuloides</name>
    <dbReference type="NCBI Taxonomy" id="3880"/>
    <lineage>
        <taxon>Eukaryota</taxon>
        <taxon>Viridiplantae</taxon>
        <taxon>Streptophyta</taxon>
        <taxon>Embryophyta</taxon>
        <taxon>Tracheophyta</taxon>
        <taxon>Spermatophyta</taxon>
        <taxon>Magnoliopsida</taxon>
        <taxon>eudicotyledons</taxon>
        <taxon>Gunneridae</taxon>
        <taxon>Pentapetalae</taxon>
        <taxon>rosids</taxon>
        <taxon>fabids</taxon>
        <taxon>Fabales</taxon>
        <taxon>Fabaceae</taxon>
        <taxon>Papilionoideae</taxon>
        <taxon>50 kb inversion clade</taxon>
        <taxon>NPAAA clade</taxon>
        <taxon>Hologalegina</taxon>
        <taxon>IRL clade</taxon>
        <taxon>Trifolieae</taxon>
        <taxon>Medicago</taxon>
    </lineage>
</organism>
<dbReference type="EnsemblPlants" id="KEH17202">
    <property type="protein sequence ID" value="KEH17202"/>
    <property type="gene ID" value="MTR_0032s0080"/>
</dbReference>
<dbReference type="Proteomes" id="UP000265566">
    <property type="component" value="Chromosome 6"/>
</dbReference>
<keyword evidence="2" id="KW-0472">Membrane</keyword>
<reference evidence="5" key="3">
    <citation type="submission" date="2015-06" db="UniProtKB">
        <authorList>
            <consortium name="EnsemblPlants"/>
        </authorList>
    </citation>
    <scope>IDENTIFICATION</scope>
    <source>
        <strain evidence="5">cv. Jemalong A17</strain>
    </source>
</reference>
<gene>
    <name evidence="5" type="primary">25479844</name>
    <name evidence="3" type="ORF">MTR_0032s0080</name>
    <name evidence="4" type="ORF">MtrunA17_Chr6g0472901</name>
</gene>
<dbReference type="OrthoDB" id="1916120at2759"/>
<dbReference type="PANTHER" id="PTHR35278">
    <property type="entry name" value="TRANSMEMBRANE PROTEIN-RELATED"/>
    <property type="match status" value="1"/>
</dbReference>
<name>A0A072TIG8_MEDTR</name>
<accession>A0A072TIG8</accession>
<dbReference type="AlphaFoldDB" id="A0A072TIG8"/>
<evidence type="ECO:0000313" key="4">
    <source>
        <dbReference type="EMBL" id="RHN51796.1"/>
    </source>
</evidence>
<dbReference type="EMBL" id="PSQE01000006">
    <property type="protein sequence ID" value="RHN51796.1"/>
    <property type="molecule type" value="Genomic_DNA"/>
</dbReference>
<dbReference type="Gramene" id="rna36319">
    <property type="protein sequence ID" value="RHN51796.1"/>
    <property type="gene ID" value="gene36319"/>
</dbReference>
<reference evidence="4" key="5">
    <citation type="journal article" date="2018" name="Nat. Plants">
        <title>Whole-genome landscape of Medicago truncatula symbiotic genes.</title>
        <authorList>
            <person name="Pecrix Y."/>
            <person name="Gamas P."/>
            <person name="Carrere S."/>
        </authorList>
    </citation>
    <scope>NUCLEOTIDE SEQUENCE</scope>
    <source>
        <tissue evidence="4">Leaves</tissue>
    </source>
</reference>
<evidence type="ECO:0000256" key="1">
    <source>
        <dbReference type="SAM" id="MobiDB-lite"/>
    </source>
</evidence>
<feature type="transmembrane region" description="Helical" evidence="2">
    <location>
        <begin position="57"/>
        <end position="75"/>
    </location>
</feature>
<protein>
    <submittedName>
        <fullName evidence="3">Transmembrane protein, putative</fullName>
    </submittedName>
</protein>
<keyword evidence="6" id="KW-1185">Reference proteome</keyword>
<dbReference type="KEGG" id="mtr:25479844"/>
<dbReference type="PANTHER" id="PTHR35278:SF4">
    <property type="entry name" value="TRANSMEMBRANE PROTEIN"/>
    <property type="match status" value="1"/>
</dbReference>